<protein>
    <submittedName>
        <fullName evidence="1">SIR2 family protein</fullName>
    </submittedName>
</protein>
<comment type="caution">
    <text evidence="1">The sequence shown here is derived from an EMBL/GenBank/DDBJ whole genome shotgun (WGS) entry which is preliminary data.</text>
</comment>
<dbReference type="AlphaFoldDB" id="A0A8J7VUV7"/>
<organism evidence="1">
    <name type="scientific">Coralloluteibacterium stylophorae</name>
    <dbReference type="NCBI Taxonomy" id="1776034"/>
    <lineage>
        <taxon>Bacteria</taxon>
        <taxon>Pseudomonadati</taxon>
        <taxon>Pseudomonadota</taxon>
        <taxon>Gammaproteobacteria</taxon>
        <taxon>Lysobacterales</taxon>
        <taxon>Lysobacteraceae</taxon>
        <taxon>Coralloluteibacterium</taxon>
    </lineage>
</organism>
<name>A0A8J7VUV7_9GAMM</name>
<dbReference type="EMBL" id="JAGQFT020000011">
    <property type="protein sequence ID" value="MBS7458529.1"/>
    <property type="molecule type" value="Genomic_DNA"/>
</dbReference>
<evidence type="ECO:0000313" key="1">
    <source>
        <dbReference type="EMBL" id="MBR0562363.1"/>
    </source>
</evidence>
<proteinExistence type="predicted"/>
<evidence type="ECO:0000313" key="3">
    <source>
        <dbReference type="Proteomes" id="UP000675747"/>
    </source>
</evidence>
<dbReference type="Proteomes" id="UP000675747">
    <property type="component" value="Unassembled WGS sequence"/>
</dbReference>
<dbReference type="EMBL" id="JAGQFT010000047">
    <property type="protein sequence ID" value="MBR0562363.1"/>
    <property type="molecule type" value="Genomic_DNA"/>
</dbReference>
<dbReference type="RefSeq" id="WP_211926308.1">
    <property type="nucleotide sequence ID" value="NZ_JAGQFT020000011.1"/>
</dbReference>
<gene>
    <name evidence="2" type="ORF">KB893_015425</name>
    <name evidence="1" type="ORF">KB893_07535</name>
</gene>
<dbReference type="Pfam" id="PF13289">
    <property type="entry name" value="SIR2_2"/>
    <property type="match status" value="1"/>
</dbReference>
<sequence>MADPPDSCAEGTQVVNFHGDFDDDTPPALDETSFFERLEVESPLDIKLRADVPGRSVLFIGYSLSDINIRYLLFRLANLWKQAAHGAPRPQSLIFSRHPDPVQEAALAQWNIRMIAASGERPEASLVELLERLADVR</sequence>
<keyword evidence="3" id="KW-1185">Reference proteome</keyword>
<reference evidence="1" key="2">
    <citation type="submission" date="2021-04" db="EMBL/GenBank/DDBJ databases">
        <authorList>
            <person name="Karlyshev A.V."/>
        </authorList>
    </citation>
    <scope>NUCLEOTIDE SEQUENCE</scope>
    <source>
        <strain evidence="1">LMG 29479</strain>
    </source>
</reference>
<accession>A0A8J7VUV7</accession>
<evidence type="ECO:0000313" key="2">
    <source>
        <dbReference type="EMBL" id="MBS7458529.1"/>
    </source>
</evidence>
<reference evidence="2 3" key="1">
    <citation type="journal article" date="2021" name="Microbiol. Resour. Announc.">
        <title>Draft Genome Sequence of Coralloluteibacterium stylophorae LMG 29479T.</title>
        <authorList>
            <person name="Karlyshev A.V."/>
            <person name="Kudryashova E.B."/>
            <person name="Ariskina E.V."/>
            <person name="Conroy A.P."/>
            <person name="Abidueva E.Y."/>
        </authorList>
    </citation>
    <scope>NUCLEOTIDE SEQUENCE [LARGE SCALE GENOMIC DNA]</scope>
    <source>
        <strain evidence="2 3">LMG 29479</strain>
    </source>
</reference>